<keyword evidence="3" id="KW-0472">Membrane</keyword>
<keyword evidence="1 2" id="KW-0807">Transducer</keyword>
<name>D9SNW4_CLOC7</name>
<dbReference type="KEGG" id="ccb:Clocel_0201"/>
<keyword evidence="6" id="KW-1185">Reference proteome</keyword>
<dbReference type="RefSeq" id="WP_010075253.1">
    <property type="nucleotide sequence ID" value="NC_014393.1"/>
</dbReference>
<evidence type="ECO:0000256" key="2">
    <source>
        <dbReference type="PROSITE-ProRule" id="PRU00284"/>
    </source>
</evidence>
<accession>D9SNW4</accession>
<gene>
    <name evidence="5" type="ordered locus">Clocel_0201</name>
</gene>
<dbReference type="OrthoDB" id="2542987at2"/>
<feature type="transmembrane region" description="Helical" evidence="3">
    <location>
        <begin position="109"/>
        <end position="127"/>
    </location>
</feature>
<evidence type="ECO:0000256" key="3">
    <source>
        <dbReference type="SAM" id="Phobius"/>
    </source>
</evidence>
<evidence type="ECO:0000259" key="4">
    <source>
        <dbReference type="PROSITE" id="PS50111"/>
    </source>
</evidence>
<dbReference type="PROSITE" id="PS50111">
    <property type="entry name" value="CHEMOTAXIS_TRANSDUC_2"/>
    <property type="match status" value="1"/>
</dbReference>
<sequence>MTDTYNVKRVHKVSLIMTCLIIFSMIIDATIAGGSKAGITLATRASACVIIGIINYFLPINDYIKGLIFGIVPSISMCLLSALYGFQLSRHYIIICTVGLMALYFRKEVTIAHGVITNIALLVTFLVNPDSISGLGTDVEDFIFVLIILDATIAMLYFLSKWGRALVNEGAQKTAQSEELLKKLQNTFTKVEDNTDTIDNRISELNSNINCITEASNNITTSVQEMAKAIQEEAISVTGVNETMADSLEMVNETWDISKGISNRADVVSEKVSEGWDRMQQMNNQINIISDSISTANTTVSELQSSMETVNNLLQGISEIAVQTNLLALNAAIESARAGEHGKGFAVVADEVRKLADQSTIIVNDITQVTTALSNKSQEAFEKVNQGSNAVKEGKELINNISTYFKDIKDTFNDTNTEISKGLSKIEAVADKFLNVQRDMENMAGLAEQNAAATEEILATIENENTQIIQIGNSLYEIRELSGDLKKMISSNNNRSVMKLN</sequence>
<dbReference type="GO" id="GO:0016020">
    <property type="term" value="C:membrane"/>
    <property type="evidence" value="ECO:0007669"/>
    <property type="project" value="InterPro"/>
</dbReference>
<feature type="transmembrane region" description="Helical" evidence="3">
    <location>
        <begin position="15"/>
        <end position="34"/>
    </location>
</feature>
<feature type="transmembrane region" description="Helical" evidence="3">
    <location>
        <begin position="66"/>
        <end position="88"/>
    </location>
</feature>
<dbReference type="SUPFAM" id="SSF58104">
    <property type="entry name" value="Methyl-accepting chemotaxis protein (MCP) signaling domain"/>
    <property type="match status" value="1"/>
</dbReference>
<evidence type="ECO:0000313" key="6">
    <source>
        <dbReference type="Proteomes" id="UP000002730"/>
    </source>
</evidence>
<evidence type="ECO:0000256" key="1">
    <source>
        <dbReference type="ARBA" id="ARBA00023224"/>
    </source>
</evidence>
<reference evidence="5 6" key="1">
    <citation type="submission" date="2010-08" db="EMBL/GenBank/DDBJ databases">
        <title>Complete sequence of Clostridium cellulovorans 743B.</title>
        <authorList>
            <consortium name="US DOE Joint Genome Institute"/>
            <person name="Lucas S."/>
            <person name="Copeland A."/>
            <person name="Lapidus A."/>
            <person name="Cheng J.-F."/>
            <person name="Bruce D."/>
            <person name="Goodwin L."/>
            <person name="Pitluck S."/>
            <person name="Chertkov O."/>
            <person name="Detter J.C."/>
            <person name="Han C."/>
            <person name="Tapia R."/>
            <person name="Land M."/>
            <person name="Hauser L."/>
            <person name="Chang Y.-J."/>
            <person name="Jeffries C."/>
            <person name="Kyrpides N."/>
            <person name="Ivanova N."/>
            <person name="Mikhailova N."/>
            <person name="Hemme C.L."/>
            <person name="Woyke T."/>
        </authorList>
    </citation>
    <scope>NUCLEOTIDE SEQUENCE [LARGE SCALE GENOMIC DNA]</scope>
    <source>
        <strain evidence="6">ATCC 35296 / DSM 3052 / OCM 3 / 743B</strain>
    </source>
</reference>
<evidence type="ECO:0000313" key="5">
    <source>
        <dbReference type="EMBL" id="ADL49985.1"/>
    </source>
</evidence>
<dbReference type="STRING" id="573061.Clocel_0201"/>
<dbReference type="PANTHER" id="PTHR32089">
    <property type="entry name" value="METHYL-ACCEPTING CHEMOTAXIS PROTEIN MCPB"/>
    <property type="match status" value="1"/>
</dbReference>
<dbReference type="Gene3D" id="1.10.287.950">
    <property type="entry name" value="Methyl-accepting chemotaxis protein"/>
    <property type="match status" value="1"/>
</dbReference>
<feature type="transmembrane region" description="Helical" evidence="3">
    <location>
        <begin position="142"/>
        <end position="159"/>
    </location>
</feature>
<protein>
    <submittedName>
        <fullName evidence="5">Methyl-accepting chemotaxis sensory transducer</fullName>
    </submittedName>
</protein>
<dbReference type="AlphaFoldDB" id="D9SNW4"/>
<dbReference type="PANTHER" id="PTHR32089:SF112">
    <property type="entry name" value="LYSOZYME-LIKE PROTEIN-RELATED"/>
    <property type="match status" value="1"/>
</dbReference>
<dbReference type="Pfam" id="PF00015">
    <property type="entry name" value="MCPsignal"/>
    <property type="match status" value="1"/>
</dbReference>
<dbReference type="Proteomes" id="UP000002730">
    <property type="component" value="Chromosome"/>
</dbReference>
<dbReference type="SMART" id="SM00283">
    <property type="entry name" value="MA"/>
    <property type="match status" value="1"/>
</dbReference>
<dbReference type="HOGENOM" id="CLU_000445_107_18_9"/>
<organism evidence="5 6">
    <name type="scientific">Clostridium cellulovorans (strain ATCC 35296 / DSM 3052 / OCM 3 / 743B)</name>
    <dbReference type="NCBI Taxonomy" id="573061"/>
    <lineage>
        <taxon>Bacteria</taxon>
        <taxon>Bacillati</taxon>
        <taxon>Bacillota</taxon>
        <taxon>Clostridia</taxon>
        <taxon>Eubacteriales</taxon>
        <taxon>Clostridiaceae</taxon>
        <taxon>Clostridium</taxon>
    </lineage>
</organism>
<feature type="transmembrane region" description="Helical" evidence="3">
    <location>
        <begin position="41"/>
        <end position="60"/>
    </location>
</feature>
<keyword evidence="3" id="KW-0812">Transmembrane</keyword>
<dbReference type="GO" id="GO:0007165">
    <property type="term" value="P:signal transduction"/>
    <property type="evidence" value="ECO:0007669"/>
    <property type="project" value="UniProtKB-KW"/>
</dbReference>
<dbReference type="eggNOG" id="COG0840">
    <property type="taxonomic scope" value="Bacteria"/>
</dbReference>
<dbReference type="EMBL" id="CP002160">
    <property type="protein sequence ID" value="ADL49985.1"/>
    <property type="molecule type" value="Genomic_DNA"/>
</dbReference>
<keyword evidence="3" id="KW-1133">Transmembrane helix</keyword>
<dbReference type="InterPro" id="IPR004089">
    <property type="entry name" value="MCPsignal_dom"/>
</dbReference>
<feature type="domain" description="Methyl-accepting transducer" evidence="4">
    <location>
        <begin position="208"/>
        <end position="465"/>
    </location>
</feature>
<proteinExistence type="predicted"/>